<dbReference type="RefSeq" id="WP_021752338.1">
    <property type="nucleotide sequence ID" value="NZ_KI271798.1"/>
</dbReference>
<name>U2QKZ8_9BACL</name>
<comment type="subcellular location">
    <subcellularLocation>
        <location evidence="5 6">Cytoplasm</location>
    </subcellularLocation>
</comment>
<dbReference type="InterPro" id="IPR025824">
    <property type="entry name" value="OB-fold_nuc-bd_dom"/>
</dbReference>
<keyword evidence="2 5" id="KW-0540">Nuclease</keyword>
<feature type="coiled-coil region" evidence="7">
    <location>
        <begin position="299"/>
        <end position="365"/>
    </location>
</feature>
<keyword evidence="4 5" id="KW-0269">Exonuclease</keyword>
<evidence type="ECO:0000259" key="8">
    <source>
        <dbReference type="Pfam" id="PF02601"/>
    </source>
</evidence>
<sequence>MKERTYLTVTALNKYIERKFLLDPYLGKIYIKGEISNFKIHNNNNIYFSIKDENTRIEAVWFGTKNFEFKDGDTVLIKSKINYYFPRGEHNLLVIDMKKDRIGELYQKFLELKEKLDKEGLFSSLYKKQIPKLSENIGVVTAETGAAIQDIKRTIMRRFPLANINLYSTLVQGENSVQDIVKNMKLADNGDNDVIILARGGGSIEDLWSFNTEEVVRAIFNCNTPIVTGVGHETDTTLADFVSDMRASTPTAAAEIVTPNIEDIKNKLKFNLDKLNNRIKFILESSKACIIKNKENPYIKNYLNIYLEYKRNLETTEKNLQRILSAGIKEKKIDFFYKKEEFLDIDILEKYKENFAKTIEHLEANSPINIMKKGYSITFLEDKKVTSVKEIKPKDNPTVQLLDGVFTCEVKEVLKEGVK</sequence>
<evidence type="ECO:0000256" key="7">
    <source>
        <dbReference type="SAM" id="Coils"/>
    </source>
</evidence>
<reference evidence="10 11" key="1">
    <citation type="submission" date="2013-08" db="EMBL/GenBank/DDBJ databases">
        <authorList>
            <person name="Weinstock G."/>
            <person name="Sodergren E."/>
            <person name="Wylie T."/>
            <person name="Fulton L."/>
            <person name="Fulton R."/>
            <person name="Fronick C."/>
            <person name="O'Laughlin M."/>
            <person name="Godfrey J."/>
            <person name="Miner T."/>
            <person name="Herter B."/>
            <person name="Appelbaum E."/>
            <person name="Cordes M."/>
            <person name="Lek S."/>
            <person name="Wollam A."/>
            <person name="Pepin K.H."/>
            <person name="Palsikar V.B."/>
            <person name="Mitreva M."/>
            <person name="Wilson R.K."/>
        </authorList>
    </citation>
    <scope>NUCLEOTIDE SEQUENCE [LARGE SCALE GENOMIC DNA]</scope>
    <source>
        <strain evidence="10 11">ATCC 700627</strain>
    </source>
</reference>
<evidence type="ECO:0000313" key="11">
    <source>
        <dbReference type="Proteomes" id="UP000016637"/>
    </source>
</evidence>
<evidence type="ECO:0000259" key="9">
    <source>
        <dbReference type="Pfam" id="PF13742"/>
    </source>
</evidence>
<dbReference type="PANTHER" id="PTHR30008">
    <property type="entry name" value="EXODEOXYRIBONUCLEASE 7 LARGE SUBUNIT"/>
    <property type="match status" value="1"/>
</dbReference>
<dbReference type="GO" id="GO:0008855">
    <property type="term" value="F:exodeoxyribonuclease VII activity"/>
    <property type="evidence" value="ECO:0007669"/>
    <property type="project" value="UniProtKB-UniRule"/>
</dbReference>
<dbReference type="PANTHER" id="PTHR30008:SF0">
    <property type="entry name" value="EXODEOXYRIBONUCLEASE 7 LARGE SUBUNIT"/>
    <property type="match status" value="1"/>
</dbReference>
<dbReference type="InterPro" id="IPR003753">
    <property type="entry name" value="Exonuc_VII_L"/>
</dbReference>
<dbReference type="GO" id="GO:0005737">
    <property type="term" value="C:cytoplasm"/>
    <property type="evidence" value="ECO:0007669"/>
    <property type="project" value="UniProtKB-SubCell"/>
</dbReference>
<dbReference type="AlphaFoldDB" id="U2QKZ8"/>
<dbReference type="InterPro" id="IPR020579">
    <property type="entry name" value="Exonuc_VII_lsu_C"/>
</dbReference>
<feature type="domain" description="OB-fold nucleic acid binding" evidence="9">
    <location>
        <begin position="7"/>
        <end position="97"/>
    </location>
</feature>
<comment type="catalytic activity">
    <reaction evidence="5 6">
        <text>Exonucleolytic cleavage in either 5'- to 3'- or 3'- to 5'-direction to yield nucleoside 5'-phosphates.</text>
        <dbReference type="EC" id="3.1.11.6"/>
    </reaction>
</comment>
<dbReference type="NCBIfam" id="TIGR00237">
    <property type="entry name" value="xseA"/>
    <property type="match status" value="1"/>
</dbReference>
<dbReference type="Proteomes" id="UP000016637">
    <property type="component" value="Unassembled WGS sequence"/>
</dbReference>
<accession>U2QKZ8</accession>
<dbReference type="PATRIC" id="fig|1321820.3.peg.1122"/>
<evidence type="ECO:0000256" key="1">
    <source>
        <dbReference type="ARBA" id="ARBA00022490"/>
    </source>
</evidence>
<evidence type="ECO:0000313" key="10">
    <source>
        <dbReference type="EMBL" id="ERK57191.1"/>
    </source>
</evidence>
<evidence type="ECO:0000256" key="5">
    <source>
        <dbReference type="HAMAP-Rule" id="MF_00378"/>
    </source>
</evidence>
<feature type="domain" description="Exonuclease VII large subunit C-terminal" evidence="8">
    <location>
        <begin position="121"/>
        <end position="408"/>
    </location>
</feature>
<keyword evidence="3 5" id="KW-0378">Hydrolase</keyword>
<evidence type="ECO:0000256" key="2">
    <source>
        <dbReference type="ARBA" id="ARBA00022722"/>
    </source>
</evidence>
<dbReference type="CDD" id="cd04489">
    <property type="entry name" value="ExoVII_LU_OBF"/>
    <property type="match status" value="1"/>
</dbReference>
<evidence type="ECO:0000256" key="4">
    <source>
        <dbReference type="ARBA" id="ARBA00022839"/>
    </source>
</evidence>
<dbReference type="EC" id="3.1.11.6" evidence="5"/>
<dbReference type="GO" id="GO:0006308">
    <property type="term" value="P:DNA catabolic process"/>
    <property type="evidence" value="ECO:0007669"/>
    <property type="project" value="UniProtKB-UniRule"/>
</dbReference>
<comment type="subunit">
    <text evidence="5">Heterooligomer composed of large and small subunits.</text>
</comment>
<comment type="function">
    <text evidence="5">Bidirectionally degrades single-stranded DNA into large acid-insoluble oligonucleotides, which are then degraded further into small acid-soluble oligonucleotides.</text>
</comment>
<dbReference type="HOGENOM" id="CLU_023625_2_0_9"/>
<keyword evidence="1 5" id="KW-0963">Cytoplasm</keyword>
<comment type="similarity">
    <text evidence="5 6">Belongs to the XseA family.</text>
</comment>
<dbReference type="GO" id="GO:0003676">
    <property type="term" value="F:nucleic acid binding"/>
    <property type="evidence" value="ECO:0007669"/>
    <property type="project" value="InterPro"/>
</dbReference>
<dbReference type="HAMAP" id="MF_00378">
    <property type="entry name" value="Exonuc_7_L"/>
    <property type="match status" value="1"/>
</dbReference>
<proteinExistence type="inferred from homology"/>
<organism evidence="10 11">
    <name type="scientific">Gemella bergeri ATCC 700627</name>
    <dbReference type="NCBI Taxonomy" id="1321820"/>
    <lineage>
        <taxon>Bacteria</taxon>
        <taxon>Bacillati</taxon>
        <taxon>Bacillota</taxon>
        <taxon>Bacilli</taxon>
        <taxon>Bacillales</taxon>
        <taxon>Gemellaceae</taxon>
        <taxon>Gemella</taxon>
    </lineage>
</organism>
<dbReference type="eggNOG" id="COG1570">
    <property type="taxonomic scope" value="Bacteria"/>
</dbReference>
<comment type="caution">
    <text evidence="10">The sequence shown here is derived from an EMBL/GenBank/DDBJ whole genome shotgun (WGS) entry which is preliminary data.</text>
</comment>
<dbReference type="EMBL" id="AWVP01000072">
    <property type="protein sequence ID" value="ERK57191.1"/>
    <property type="molecule type" value="Genomic_DNA"/>
</dbReference>
<protein>
    <recommendedName>
        <fullName evidence="5">Exodeoxyribonuclease 7 large subunit</fullName>
        <ecNumber evidence="5">3.1.11.6</ecNumber>
    </recommendedName>
    <alternativeName>
        <fullName evidence="5">Exodeoxyribonuclease VII large subunit</fullName>
        <shortName evidence="5">Exonuclease VII large subunit</shortName>
    </alternativeName>
</protein>
<keyword evidence="7" id="KW-0175">Coiled coil</keyword>
<evidence type="ECO:0000256" key="3">
    <source>
        <dbReference type="ARBA" id="ARBA00022801"/>
    </source>
</evidence>
<gene>
    <name evidence="5" type="primary">xseA</name>
    <name evidence="10" type="ORF">HMPREF1983_01158</name>
</gene>
<dbReference type="Pfam" id="PF13742">
    <property type="entry name" value="tRNA_anti_2"/>
    <property type="match status" value="1"/>
</dbReference>
<evidence type="ECO:0000256" key="6">
    <source>
        <dbReference type="RuleBase" id="RU004355"/>
    </source>
</evidence>
<dbReference type="Pfam" id="PF02601">
    <property type="entry name" value="Exonuc_VII_L"/>
    <property type="match status" value="1"/>
</dbReference>
<dbReference type="GO" id="GO:0009318">
    <property type="term" value="C:exodeoxyribonuclease VII complex"/>
    <property type="evidence" value="ECO:0007669"/>
    <property type="project" value="UniProtKB-UniRule"/>
</dbReference>
<keyword evidence="11" id="KW-1185">Reference proteome</keyword>